<feature type="region of interest" description="Disordered" evidence="1">
    <location>
        <begin position="142"/>
        <end position="209"/>
    </location>
</feature>
<keyword evidence="3" id="KW-1185">Reference proteome</keyword>
<accession>A0ABY9WNX6</accession>
<dbReference type="InterPro" id="IPR038282">
    <property type="entry name" value="DUF2267_sf"/>
</dbReference>
<protein>
    <submittedName>
        <fullName evidence="2">DUF2267 domain-containing protein</fullName>
    </submittedName>
</protein>
<proteinExistence type="predicted"/>
<dbReference type="Pfam" id="PF10025">
    <property type="entry name" value="DUF2267"/>
    <property type="match status" value="1"/>
</dbReference>
<evidence type="ECO:0000313" key="2">
    <source>
        <dbReference type="EMBL" id="WNG45428.1"/>
    </source>
</evidence>
<sequence length="209" mass="22878">MTREELLSHVAERGGLPGVEAAERVVRAVLEVLGERLSWPVIQALVDDLPSPLAASLRDVTPNQVFNLAELHARVAERTQVRLGLAVEHTGVVCQVLAEALTPGSLHRLREALPEPMSVLFTPREPDEPFEHVHVDPHRRTLAEGRSGSYHPLSEARPERAHTHSVLRADNPHEDTKLSSSIGFTQEREQDTLAAGHPGSSRPLSEGEG</sequence>
<gene>
    <name evidence="2" type="ORF">F0U60_15965</name>
</gene>
<reference evidence="2 3" key="1">
    <citation type="submission" date="2019-08" db="EMBL/GenBank/DDBJ databases">
        <title>Archangium and Cystobacter genomes.</title>
        <authorList>
            <person name="Chen I.-C.K."/>
            <person name="Wielgoss S."/>
        </authorList>
    </citation>
    <scope>NUCLEOTIDE SEQUENCE [LARGE SCALE GENOMIC DNA]</scope>
    <source>
        <strain evidence="2 3">Cbm 6</strain>
    </source>
</reference>
<evidence type="ECO:0000256" key="1">
    <source>
        <dbReference type="SAM" id="MobiDB-lite"/>
    </source>
</evidence>
<dbReference type="EMBL" id="CP043494">
    <property type="protein sequence ID" value="WNG45428.1"/>
    <property type="molecule type" value="Genomic_DNA"/>
</dbReference>
<dbReference type="Gene3D" id="1.10.490.110">
    <property type="entry name" value="Uncharacterized conserved protein DUF2267"/>
    <property type="match status" value="1"/>
</dbReference>
<organism evidence="2 3">
    <name type="scientific">Archangium minus</name>
    <dbReference type="NCBI Taxonomy" id="83450"/>
    <lineage>
        <taxon>Bacteria</taxon>
        <taxon>Pseudomonadati</taxon>
        <taxon>Myxococcota</taxon>
        <taxon>Myxococcia</taxon>
        <taxon>Myxococcales</taxon>
        <taxon>Cystobacterineae</taxon>
        <taxon>Archangiaceae</taxon>
        <taxon>Archangium</taxon>
    </lineage>
</organism>
<dbReference type="InterPro" id="IPR018727">
    <property type="entry name" value="DUF2267"/>
</dbReference>
<name>A0ABY9WNX6_9BACT</name>
<dbReference type="RefSeq" id="WP_395820226.1">
    <property type="nucleotide sequence ID" value="NZ_CP043494.1"/>
</dbReference>
<evidence type="ECO:0000313" key="3">
    <source>
        <dbReference type="Proteomes" id="UP001611383"/>
    </source>
</evidence>
<dbReference type="Proteomes" id="UP001611383">
    <property type="component" value="Chromosome"/>
</dbReference>